<dbReference type="AlphaFoldDB" id="A0A5C6ET79"/>
<evidence type="ECO:0000256" key="1">
    <source>
        <dbReference type="SAM" id="MobiDB-lite"/>
    </source>
</evidence>
<dbReference type="Proteomes" id="UP000317977">
    <property type="component" value="Unassembled WGS sequence"/>
</dbReference>
<evidence type="ECO:0000313" key="3">
    <source>
        <dbReference type="Proteomes" id="UP000317977"/>
    </source>
</evidence>
<reference evidence="2 3" key="1">
    <citation type="submission" date="2019-02" db="EMBL/GenBank/DDBJ databases">
        <title>Deep-cultivation of Planctomycetes and their phenomic and genomic characterization uncovers novel biology.</title>
        <authorList>
            <person name="Wiegand S."/>
            <person name="Jogler M."/>
            <person name="Boedeker C."/>
            <person name="Pinto D."/>
            <person name="Vollmers J."/>
            <person name="Rivas-Marin E."/>
            <person name="Kohn T."/>
            <person name="Peeters S.H."/>
            <person name="Heuer A."/>
            <person name="Rast P."/>
            <person name="Oberbeckmann S."/>
            <person name="Bunk B."/>
            <person name="Jeske O."/>
            <person name="Meyerdierks A."/>
            <person name="Storesund J.E."/>
            <person name="Kallscheuer N."/>
            <person name="Luecker S."/>
            <person name="Lage O.M."/>
            <person name="Pohl T."/>
            <person name="Merkel B.J."/>
            <person name="Hornburger P."/>
            <person name="Mueller R.-W."/>
            <person name="Bruemmer F."/>
            <person name="Labrenz M."/>
            <person name="Spormann A.M."/>
            <person name="Op Den Camp H."/>
            <person name="Overmann J."/>
            <person name="Amann R."/>
            <person name="Jetten M.S.M."/>
            <person name="Mascher T."/>
            <person name="Medema M.H."/>
            <person name="Devos D.P."/>
            <person name="Kaster A.-K."/>
            <person name="Ovreas L."/>
            <person name="Rohde M."/>
            <person name="Galperin M.Y."/>
            <person name="Jogler C."/>
        </authorList>
    </citation>
    <scope>NUCLEOTIDE SEQUENCE [LARGE SCALE GENOMIC DNA]</scope>
    <source>
        <strain evidence="2 3">Poly59</strain>
    </source>
</reference>
<gene>
    <name evidence="2" type="ORF">Poly59_31220</name>
</gene>
<organism evidence="2 3">
    <name type="scientific">Rubripirellula reticaptiva</name>
    <dbReference type="NCBI Taxonomy" id="2528013"/>
    <lineage>
        <taxon>Bacteria</taxon>
        <taxon>Pseudomonadati</taxon>
        <taxon>Planctomycetota</taxon>
        <taxon>Planctomycetia</taxon>
        <taxon>Pirellulales</taxon>
        <taxon>Pirellulaceae</taxon>
        <taxon>Rubripirellula</taxon>
    </lineage>
</organism>
<proteinExistence type="predicted"/>
<comment type="caution">
    <text evidence="2">The sequence shown here is derived from an EMBL/GenBank/DDBJ whole genome shotgun (WGS) entry which is preliminary data.</text>
</comment>
<accession>A0A5C6ET79</accession>
<feature type="region of interest" description="Disordered" evidence="1">
    <location>
        <begin position="80"/>
        <end position="117"/>
    </location>
</feature>
<feature type="region of interest" description="Disordered" evidence="1">
    <location>
        <begin position="1"/>
        <end position="25"/>
    </location>
</feature>
<sequence length="117" mass="13554">MRFGDAEDQTNHGMQRSGGGVVSREVNVKSRRPLIPDVRRMLFHIFQRHGAVAIVRHDAATHRNRHKYPFFRHHKAEARERLEKPAKPDLSIVDVQSNPPILDRKCRLNSPPPSPRR</sequence>
<evidence type="ECO:0000313" key="2">
    <source>
        <dbReference type="EMBL" id="TWU51530.1"/>
    </source>
</evidence>
<name>A0A5C6ET79_9BACT</name>
<dbReference type="EMBL" id="SJPX01000003">
    <property type="protein sequence ID" value="TWU51530.1"/>
    <property type="molecule type" value="Genomic_DNA"/>
</dbReference>
<protein>
    <submittedName>
        <fullName evidence="2">Uncharacterized protein</fullName>
    </submittedName>
</protein>
<keyword evidence="3" id="KW-1185">Reference proteome</keyword>